<organism evidence="2">
    <name type="scientific">viral metagenome</name>
    <dbReference type="NCBI Taxonomy" id="1070528"/>
    <lineage>
        <taxon>unclassified sequences</taxon>
        <taxon>metagenomes</taxon>
        <taxon>organismal metagenomes</taxon>
    </lineage>
</organism>
<dbReference type="EMBL" id="MN740851">
    <property type="protein sequence ID" value="QHU15181.1"/>
    <property type="molecule type" value="Genomic_DNA"/>
</dbReference>
<dbReference type="AlphaFoldDB" id="A0A6C0KDC0"/>
<reference evidence="2" key="1">
    <citation type="journal article" date="2020" name="Nature">
        <title>Giant virus diversity and host interactions through global metagenomics.</title>
        <authorList>
            <person name="Schulz F."/>
            <person name="Roux S."/>
            <person name="Paez-Espino D."/>
            <person name="Jungbluth S."/>
            <person name="Walsh D.A."/>
            <person name="Denef V.J."/>
            <person name="McMahon K.D."/>
            <person name="Konstantinidis K.T."/>
            <person name="Eloe-Fadrosh E.A."/>
            <person name="Kyrpides N.C."/>
            <person name="Woyke T."/>
        </authorList>
    </citation>
    <scope>NUCLEOTIDE SEQUENCE</scope>
    <source>
        <strain evidence="2">GVMAG-S-1102244-55</strain>
    </source>
</reference>
<dbReference type="PANTHER" id="PTHR30545:SF2">
    <property type="entry name" value="SUGAR FERMENTATION STIMULATION PROTEIN A"/>
    <property type="match status" value="1"/>
</dbReference>
<dbReference type="GO" id="GO:0003677">
    <property type="term" value="F:DNA binding"/>
    <property type="evidence" value="ECO:0007669"/>
    <property type="project" value="InterPro"/>
</dbReference>
<dbReference type="InterPro" id="IPR005224">
    <property type="entry name" value="SfsA"/>
</dbReference>
<proteinExistence type="predicted"/>
<dbReference type="Pfam" id="PF03749">
    <property type="entry name" value="SfsA"/>
    <property type="match status" value="2"/>
</dbReference>
<feature type="domain" description="Sugar fermentation stimulation protein C-terminal" evidence="1">
    <location>
        <begin position="92"/>
        <end position="149"/>
    </location>
</feature>
<accession>A0A6C0KDC0</accession>
<sequence length="282" mass="32617">MILFTIQELHKGIIVKRPSAHIKTPYVADVTIQDIEFLAHTPSLGCCGLADKGSQVLMEKTEKTKTNFRVQLAIFNEPEKNNIQYIGINPKLSETLVKNALLNNCFHNLKYIKKIGREKKILNSRFDFIGVDKDDRSFILEVKAVPLADYDDIYAKERKKKDYTNRTYDSKISYFPDGYRKKLKDTVSPRALKHVQELEQIKQKEPNMRCILCFVIQRTDVKQFQPSLIDPIYRKAVQKAWINGVEIFTLQVSWTVDGVASFHSSKLPICLFETYGPRKKIL</sequence>
<dbReference type="InterPro" id="IPR040452">
    <property type="entry name" value="SfsA_C"/>
</dbReference>
<feature type="domain" description="Sugar fermentation stimulation protein C-terminal" evidence="1">
    <location>
        <begin position="185"/>
        <end position="255"/>
    </location>
</feature>
<protein>
    <recommendedName>
        <fullName evidence="1">Sugar fermentation stimulation protein C-terminal domain-containing protein</fullName>
    </recommendedName>
</protein>
<evidence type="ECO:0000313" key="2">
    <source>
        <dbReference type="EMBL" id="QHU15181.1"/>
    </source>
</evidence>
<evidence type="ECO:0000259" key="1">
    <source>
        <dbReference type="Pfam" id="PF03749"/>
    </source>
</evidence>
<dbReference type="PANTHER" id="PTHR30545">
    <property type="entry name" value="SUGAR FERMENTATION STIMULATION PROTEIN A"/>
    <property type="match status" value="1"/>
</dbReference>
<dbReference type="Gene3D" id="3.40.1350.60">
    <property type="match status" value="1"/>
</dbReference>
<name>A0A6C0KDC0_9ZZZZ</name>